<protein>
    <submittedName>
        <fullName evidence="4">TetR family transcriptional regulator</fullName>
    </submittedName>
</protein>
<dbReference type="Gene3D" id="1.10.357.10">
    <property type="entry name" value="Tetracycline Repressor, domain 2"/>
    <property type="match status" value="1"/>
</dbReference>
<dbReference type="EMBL" id="JAJGNA010000008">
    <property type="protein sequence ID" value="MCC4308620.1"/>
    <property type="molecule type" value="Genomic_DNA"/>
</dbReference>
<comment type="caution">
    <text evidence="4">The sequence shown here is derived from an EMBL/GenBank/DDBJ whole genome shotgun (WGS) entry which is preliminary data.</text>
</comment>
<evidence type="ECO:0000313" key="5">
    <source>
        <dbReference type="Proteomes" id="UP001108027"/>
    </source>
</evidence>
<proteinExistence type="predicted"/>
<feature type="domain" description="HTH tetR-type" evidence="3">
    <location>
        <begin position="4"/>
        <end position="64"/>
    </location>
</feature>
<dbReference type="InterPro" id="IPR001647">
    <property type="entry name" value="HTH_TetR"/>
</dbReference>
<sequence>MSQSDTVQRILDAAEVLFAQKGFAETSLRAITSRAGVNLAAVNYHFGSKEALIQAVFERYLTPFCQALDAKLQELEGQGAADLEKLFGVASRLALGSHGDEPRRAMIFFRLSGQAYSQPQDHLRAYLREHYGAVFRRFLALLRTAVPEVPPMELFLRVHFSLGAVIFTLSGMESLQTISKKDFNTDITAARITQQLLPFVVGGIRG</sequence>
<dbReference type="Pfam" id="PF17939">
    <property type="entry name" value="TetR_C_30"/>
    <property type="match status" value="1"/>
</dbReference>
<dbReference type="InterPro" id="IPR036271">
    <property type="entry name" value="Tet_transcr_reg_TetR-rel_C_sf"/>
</dbReference>
<dbReference type="GO" id="GO:0000976">
    <property type="term" value="F:transcription cis-regulatory region binding"/>
    <property type="evidence" value="ECO:0007669"/>
    <property type="project" value="TreeGrafter"/>
</dbReference>
<accession>A0A9Q3ULH9</accession>
<keyword evidence="5" id="KW-1185">Reference proteome</keyword>
<reference evidence="4" key="1">
    <citation type="submission" date="2021-10" db="EMBL/GenBank/DDBJ databases">
        <title>The diversity and Nitrogen Metabolism of Culturable Nitrate-Utilizing Bacteria Within the Oxygen Minimum Zone of the Changjiang (Yangtze River)Estuary.</title>
        <authorList>
            <person name="Zhang D."/>
            <person name="Zheng J."/>
            <person name="Liu S."/>
            <person name="He W."/>
        </authorList>
    </citation>
    <scope>NUCLEOTIDE SEQUENCE</scope>
    <source>
        <strain evidence="4">FXH-223</strain>
    </source>
</reference>
<dbReference type="SUPFAM" id="SSF46689">
    <property type="entry name" value="Homeodomain-like"/>
    <property type="match status" value="1"/>
</dbReference>
<dbReference type="PRINTS" id="PR00455">
    <property type="entry name" value="HTHTETR"/>
</dbReference>
<dbReference type="InterPro" id="IPR041586">
    <property type="entry name" value="PsrA_TetR_C"/>
</dbReference>
<name>A0A9Q3ULH9_9GAMM</name>
<evidence type="ECO:0000313" key="4">
    <source>
        <dbReference type="EMBL" id="MCC4308620.1"/>
    </source>
</evidence>
<dbReference type="PANTHER" id="PTHR30055:SF235">
    <property type="entry name" value="TRANSCRIPTIONAL REGULATORY PROTEIN"/>
    <property type="match status" value="1"/>
</dbReference>
<dbReference type="AlphaFoldDB" id="A0A9Q3ULH9"/>
<dbReference type="Proteomes" id="UP001108027">
    <property type="component" value="Unassembled WGS sequence"/>
</dbReference>
<evidence type="ECO:0000259" key="3">
    <source>
        <dbReference type="PROSITE" id="PS50977"/>
    </source>
</evidence>
<organism evidence="4 5">
    <name type="scientific">Alloalcanivorax marinus</name>
    <dbReference type="NCBI Taxonomy" id="1177169"/>
    <lineage>
        <taxon>Bacteria</taxon>
        <taxon>Pseudomonadati</taxon>
        <taxon>Pseudomonadota</taxon>
        <taxon>Gammaproteobacteria</taxon>
        <taxon>Oceanospirillales</taxon>
        <taxon>Alcanivoracaceae</taxon>
        <taxon>Alloalcanivorax</taxon>
    </lineage>
</organism>
<keyword evidence="1 2" id="KW-0238">DNA-binding</keyword>
<evidence type="ECO:0000256" key="1">
    <source>
        <dbReference type="ARBA" id="ARBA00023125"/>
    </source>
</evidence>
<dbReference type="InterPro" id="IPR050109">
    <property type="entry name" value="HTH-type_TetR-like_transc_reg"/>
</dbReference>
<dbReference type="PROSITE" id="PS01081">
    <property type="entry name" value="HTH_TETR_1"/>
    <property type="match status" value="1"/>
</dbReference>
<evidence type="ECO:0000256" key="2">
    <source>
        <dbReference type="PROSITE-ProRule" id="PRU00335"/>
    </source>
</evidence>
<dbReference type="InterPro" id="IPR009057">
    <property type="entry name" value="Homeodomain-like_sf"/>
</dbReference>
<dbReference type="GO" id="GO:0003700">
    <property type="term" value="F:DNA-binding transcription factor activity"/>
    <property type="evidence" value="ECO:0007669"/>
    <property type="project" value="TreeGrafter"/>
</dbReference>
<dbReference type="InterPro" id="IPR023772">
    <property type="entry name" value="DNA-bd_HTH_TetR-type_CS"/>
</dbReference>
<feature type="DNA-binding region" description="H-T-H motif" evidence="2">
    <location>
        <begin position="27"/>
        <end position="46"/>
    </location>
</feature>
<gene>
    <name evidence="4" type="ORF">LL252_08540</name>
</gene>
<dbReference type="SUPFAM" id="SSF48498">
    <property type="entry name" value="Tetracyclin repressor-like, C-terminal domain"/>
    <property type="match status" value="1"/>
</dbReference>
<dbReference type="PROSITE" id="PS50977">
    <property type="entry name" value="HTH_TETR_2"/>
    <property type="match status" value="1"/>
</dbReference>
<dbReference type="PANTHER" id="PTHR30055">
    <property type="entry name" value="HTH-TYPE TRANSCRIPTIONAL REGULATOR RUTR"/>
    <property type="match status" value="1"/>
</dbReference>
<dbReference type="RefSeq" id="WP_204429208.1">
    <property type="nucleotide sequence ID" value="NZ_ARXL01000209.1"/>
</dbReference>
<dbReference type="Pfam" id="PF00440">
    <property type="entry name" value="TetR_N"/>
    <property type="match status" value="1"/>
</dbReference>